<feature type="region of interest" description="Disordered" evidence="1">
    <location>
        <begin position="1"/>
        <end position="95"/>
    </location>
</feature>
<dbReference type="OrthoDB" id="10559694at2759"/>
<reference evidence="2" key="1">
    <citation type="submission" date="2020-11" db="EMBL/GenBank/DDBJ databases">
        <authorList>
            <consortium name="DOE Joint Genome Institute"/>
            <person name="Ahrendt S."/>
            <person name="Riley R."/>
            <person name="Andreopoulos W."/>
            <person name="Labutti K."/>
            <person name="Pangilinan J."/>
            <person name="Ruiz-Duenas F.J."/>
            <person name="Barrasa J.M."/>
            <person name="Sanchez-Garcia M."/>
            <person name="Camarero S."/>
            <person name="Miyauchi S."/>
            <person name="Serrano A."/>
            <person name="Linde D."/>
            <person name="Babiker R."/>
            <person name="Drula E."/>
            <person name="Ayuso-Fernandez I."/>
            <person name="Pacheco R."/>
            <person name="Padilla G."/>
            <person name="Ferreira P."/>
            <person name="Barriuso J."/>
            <person name="Kellner H."/>
            <person name="Castanera R."/>
            <person name="Alfaro M."/>
            <person name="Ramirez L."/>
            <person name="Pisabarro A.G."/>
            <person name="Kuo A."/>
            <person name="Tritt A."/>
            <person name="Lipzen A."/>
            <person name="He G."/>
            <person name="Yan M."/>
            <person name="Ng V."/>
            <person name="Cullen D."/>
            <person name="Martin F."/>
            <person name="Rosso M.-N."/>
            <person name="Henrissat B."/>
            <person name="Hibbett D."/>
            <person name="Martinez A.T."/>
            <person name="Grigoriev I.V."/>
        </authorList>
    </citation>
    <scope>NUCLEOTIDE SEQUENCE</scope>
    <source>
        <strain evidence="2">CIRM-BRFM 674</strain>
    </source>
</reference>
<evidence type="ECO:0000313" key="3">
    <source>
        <dbReference type="Proteomes" id="UP000807469"/>
    </source>
</evidence>
<dbReference type="AlphaFoldDB" id="A0A9P5ZA72"/>
<accession>A0A9P5ZA72</accession>
<keyword evidence="3" id="KW-1185">Reference proteome</keyword>
<dbReference type="EMBL" id="MU155161">
    <property type="protein sequence ID" value="KAF9482774.1"/>
    <property type="molecule type" value="Genomic_DNA"/>
</dbReference>
<comment type="caution">
    <text evidence="2">The sequence shown here is derived from an EMBL/GenBank/DDBJ whole genome shotgun (WGS) entry which is preliminary data.</text>
</comment>
<feature type="compositionally biased region" description="Polar residues" evidence="1">
    <location>
        <begin position="26"/>
        <end position="60"/>
    </location>
</feature>
<evidence type="ECO:0000256" key="1">
    <source>
        <dbReference type="SAM" id="MobiDB-lite"/>
    </source>
</evidence>
<sequence>MTSEEAAATLFGSEYSGPDVFATLGAESTSPHPSTDDLFSSEDSQQNDTYEFPSGTQSYHSDFVEYSSKPPETQIHVSTTASPSSEQRQWNEVASNGSGSTYPLLCSAQLTESLSPTNVNYDAYDPPMPVRPPTTTRSPYAIYSLAPPGAQHAAHVAYDHGDTISATTPPPLTAHIPVPPTVVEPAYGDHDSQEAANHGTPCFEPFNKSANTSTLRTPFLLCSQLDSRNVCSYSCDTAI</sequence>
<protein>
    <submittedName>
        <fullName evidence="2">Uncharacterized protein</fullName>
    </submittedName>
</protein>
<proteinExistence type="predicted"/>
<dbReference type="Proteomes" id="UP000807469">
    <property type="component" value="Unassembled WGS sequence"/>
</dbReference>
<organism evidence="2 3">
    <name type="scientific">Pholiota conissans</name>
    <dbReference type="NCBI Taxonomy" id="109636"/>
    <lineage>
        <taxon>Eukaryota</taxon>
        <taxon>Fungi</taxon>
        <taxon>Dikarya</taxon>
        <taxon>Basidiomycota</taxon>
        <taxon>Agaricomycotina</taxon>
        <taxon>Agaricomycetes</taxon>
        <taxon>Agaricomycetidae</taxon>
        <taxon>Agaricales</taxon>
        <taxon>Agaricineae</taxon>
        <taxon>Strophariaceae</taxon>
        <taxon>Pholiota</taxon>
    </lineage>
</organism>
<feature type="compositionally biased region" description="Polar residues" evidence="1">
    <location>
        <begin position="75"/>
        <end position="95"/>
    </location>
</feature>
<gene>
    <name evidence="2" type="ORF">BDN70DRAFT_389858</name>
</gene>
<name>A0A9P5ZA72_9AGAR</name>
<evidence type="ECO:0000313" key="2">
    <source>
        <dbReference type="EMBL" id="KAF9482774.1"/>
    </source>
</evidence>